<evidence type="ECO:0000256" key="1">
    <source>
        <dbReference type="ARBA" id="ARBA00010088"/>
    </source>
</evidence>
<dbReference type="EMBL" id="CP002405">
    <property type="protein sequence ID" value="ADU24222.1"/>
    <property type="molecule type" value="Genomic_DNA"/>
</dbReference>
<evidence type="ECO:0000313" key="6">
    <source>
        <dbReference type="Proteomes" id="UP000006919"/>
    </source>
</evidence>
<keyword evidence="3" id="KW-1133">Transmembrane helix</keyword>
<dbReference type="ESTHER" id="ruma7-e6ukm6">
    <property type="family name" value="Proline_iminopeptidase"/>
</dbReference>
<dbReference type="PRINTS" id="PR00793">
    <property type="entry name" value="PROAMNOPTASE"/>
</dbReference>
<protein>
    <submittedName>
        <fullName evidence="5">Alpha/beta hydrolase fold protein</fullName>
    </submittedName>
</protein>
<evidence type="ECO:0000256" key="2">
    <source>
        <dbReference type="ARBA" id="ARBA00022801"/>
    </source>
</evidence>
<name>E6UKM6_RUMA7</name>
<dbReference type="RefSeq" id="WP_013483767.1">
    <property type="nucleotide sequence ID" value="NC_014825.1"/>
</dbReference>
<keyword evidence="2 5" id="KW-0378">Hydrolase</keyword>
<evidence type="ECO:0000313" key="5">
    <source>
        <dbReference type="EMBL" id="ADU24222.1"/>
    </source>
</evidence>
<dbReference type="Gene3D" id="3.40.50.1820">
    <property type="entry name" value="alpha/beta hydrolase"/>
    <property type="match status" value="1"/>
</dbReference>
<sequence>MKCVKIILGIFKWIFIVLISLVLLIFIVRFIGQQINKLTPSGGINEEMYIDINGTKQWISIYGRDKSNPVMLYVHGGPGIATSGFDYPVLRKLADDYTVVNWDQRGAGKSQMKYPFDGYVTPELLREDIYEVTKYVLDKTGKEKLTVLGSSWGTLYGGDFALSHPELVECYIGTSQVVDYQDIYIRLKESALEWSKDDAEFHKLVESYDPLVFSQEEIDKSTAIRKKYCQNDNILKDGDLNILAAMFFNPYYSLKDLYGYIKVFASGKMPSAYEKFIYDASQEKPRIGGIQDFSLKARTEYPMPVYIRTGNKDYQSNPDQPKEYFDMITAPDKEFEYVDGGHFLPFIDSEGLAVFVHKVRERSAS</sequence>
<dbReference type="AlphaFoldDB" id="E6UKM6"/>
<dbReference type="HOGENOM" id="CLU_049285_1_1_9"/>
<dbReference type="GO" id="GO:0004177">
    <property type="term" value="F:aminopeptidase activity"/>
    <property type="evidence" value="ECO:0007669"/>
    <property type="project" value="UniProtKB-EC"/>
</dbReference>
<dbReference type="PANTHER" id="PTHR43329">
    <property type="entry name" value="EPOXIDE HYDROLASE"/>
    <property type="match status" value="1"/>
</dbReference>
<keyword evidence="3" id="KW-0812">Transmembrane</keyword>
<proteinExistence type="inferred from homology"/>
<feature type="transmembrane region" description="Helical" evidence="3">
    <location>
        <begin position="6"/>
        <end position="28"/>
    </location>
</feature>
<dbReference type="GO" id="GO:0006508">
    <property type="term" value="P:proteolysis"/>
    <property type="evidence" value="ECO:0007669"/>
    <property type="project" value="InterPro"/>
</dbReference>
<dbReference type="OrthoDB" id="53505at2"/>
<keyword evidence="5" id="KW-0614">Plasmid</keyword>
<dbReference type="Pfam" id="PF00561">
    <property type="entry name" value="Abhydrolase_1"/>
    <property type="match status" value="1"/>
</dbReference>
<organism evidence="5 6">
    <name type="scientific">Ruminococcus albus (strain ATCC 27210 / DSM 20455 / JCM 14654 / NCDO 2250 / 7)</name>
    <dbReference type="NCBI Taxonomy" id="697329"/>
    <lineage>
        <taxon>Bacteria</taxon>
        <taxon>Bacillati</taxon>
        <taxon>Bacillota</taxon>
        <taxon>Clostridia</taxon>
        <taxon>Eubacteriales</taxon>
        <taxon>Oscillospiraceae</taxon>
        <taxon>Ruminococcus</taxon>
    </lineage>
</organism>
<evidence type="ECO:0000256" key="3">
    <source>
        <dbReference type="SAM" id="Phobius"/>
    </source>
</evidence>
<reference evidence="6" key="1">
    <citation type="journal article" date="2011" name="J. Bacteriol.">
        <title>Complete genome of the cellulolytic ruminal bacterium Ruminococcus albus 7.</title>
        <authorList>
            <person name="Suen G."/>
            <person name="Stevenson D.M."/>
            <person name="Bruce D.C."/>
            <person name="Chertkov O."/>
            <person name="Copeland A."/>
            <person name="Cheng J.F."/>
            <person name="Detter C."/>
            <person name="Detter J.C."/>
            <person name="Goodwin L.A."/>
            <person name="Han C.S."/>
            <person name="Hauser L.J."/>
            <person name="Ivanova N.N."/>
            <person name="Kyrpides N.C."/>
            <person name="Land M.L."/>
            <person name="Lapidus A."/>
            <person name="Lucas S."/>
            <person name="Ovchinnikova G."/>
            <person name="Pitluck S."/>
            <person name="Tapia R."/>
            <person name="Woyke T."/>
            <person name="Boyum J."/>
            <person name="Mead D."/>
            <person name="Weimer P.J."/>
        </authorList>
    </citation>
    <scope>NUCLEOTIDE SEQUENCE [LARGE SCALE GENOMIC DNA]</scope>
    <source>
        <strain evidence="6">ATCC 27210 / DSM 20455 / JCM 14654 / NCDO 2250 / 7</strain>
        <plasmid evidence="6">pRUMAL02</plasmid>
    </source>
</reference>
<dbReference type="Proteomes" id="UP000006919">
    <property type="component" value="Plasmid pRUMAL02"/>
</dbReference>
<dbReference type="InterPro" id="IPR000073">
    <property type="entry name" value="AB_hydrolase_1"/>
</dbReference>
<comment type="similarity">
    <text evidence="1">Belongs to the peptidase S33 family.</text>
</comment>
<accession>E6UKM6</accession>
<keyword evidence="3" id="KW-0472">Membrane</keyword>
<dbReference type="InterPro" id="IPR002410">
    <property type="entry name" value="Peptidase_S33"/>
</dbReference>
<feature type="domain" description="AB hydrolase-1" evidence="4">
    <location>
        <begin position="69"/>
        <end position="346"/>
    </location>
</feature>
<evidence type="ECO:0000259" key="4">
    <source>
        <dbReference type="Pfam" id="PF00561"/>
    </source>
</evidence>
<dbReference type="InterPro" id="IPR029058">
    <property type="entry name" value="AB_hydrolase_fold"/>
</dbReference>
<dbReference type="SUPFAM" id="SSF53474">
    <property type="entry name" value="alpha/beta-Hydrolases"/>
    <property type="match status" value="1"/>
</dbReference>
<dbReference type="KEGG" id="ral:Rumal_3790"/>
<geneLocation type="plasmid" evidence="5 6">
    <name>pRUMAL02</name>
</geneLocation>
<gene>
    <name evidence="5" type="ordered locus">Rumal_3790</name>
</gene>